<name>A0A0V0QJI7_PSEPJ</name>
<organism evidence="3 4">
    <name type="scientific">Pseudocohnilembus persalinus</name>
    <name type="common">Ciliate</name>
    <dbReference type="NCBI Taxonomy" id="266149"/>
    <lineage>
        <taxon>Eukaryota</taxon>
        <taxon>Sar</taxon>
        <taxon>Alveolata</taxon>
        <taxon>Ciliophora</taxon>
        <taxon>Intramacronucleata</taxon>
        <taxon>Oligohymenophorea</taxon>
        <taxon>Scuticociliatia</taxon>
        <taxon>Philasterida</taxon>
        <taxon>Pseudocohnilembidae</taxon>
        <taxon>Pseudocohnilembus</taxon>
    </lineage>
</organism>
<feature type="compositionally biased region" description="Low complexity" evidence="2">
    <location>
        <begin position="103"/>
        <end position="113"/>
    </location>
</feature>
<keyword evidence="1" id="KW-0175">Coiled coil</keyword>
<protein>
    <submittedName>
        <fullName evidence="3">Uncharacterized protein</fullName>
    </submittedName>
</protein>
<dbReference type="Proteomes" id="UP000054937">
    <property type="component" value="Unassembled WGS sequence"/>
</dbReference>
<reference evidence="3 4" key="1">
    <citation type="journal article" date="2015" name="Sci. Rep.">
        <title>Genome of the facultative scuticociliatosis pathogen Pseudocohnilembus persalinus provides insight into its virulence through horizontal gene transfer.</title>
        <authorList>
            <person name="Xiong J."/>
            <person name="Wang G."/>
            <person name="Cheng J."/>
            <person name="Tian M."/>
            <person name="Pan X."/>
            <person name="Warren A."/>
            <person name="Jiang C."/>
            <person name="Yuan D."/>
            <person name="Miao W."/>
        </authorList>
    </citation>
    <scope>NUCLEOTIDE SEQUENCE [LARGE SCALE GENOMIC DNA]</scope>
    <source>
        <strain evidence="3">36N120E</strain>
    </source>
</reference>
<dbReference type="AlphaFoldDB" id="A0A0V0QJI7"/>
<feature type="coiled-coil region" evidence="1">
    <location>
        <begin position="134"/>
        <end position="183"/>
    </location>
</feature>
<keyword evidence="4" id="KW-1185">Reference proteome</keyword>
<evidence type="ECO:0000256" key="1">
    <source>
        <dbReference type="SAM" id="Coils"/>
    </source>
</evidence>
<dbReference type="EMBL" id="LDAU01000155">
    <property type="protein sequence ID" value="KRX02414.1"/>
    <property type="molecule type" value="Genomic_DNA"/>
</dbReference>
<accession>A0A0V0QJI7</accession>
<proteinExistence type="predicted"/>
<dbReference type="InParanoid" id="A0A0V0QJI7"/>
<evidence type="ECO:0000313" key="4">
    <source>
        <dbReference type="Proteomes" id="UP000054937"/>
    </source>
</evidence>
<comment type="caution">
    <text evidence="3">The sequence shown here is derived from an EMBL/GenBank/DDBJ whole genome shotgun (WGS) entry which is preliminary data.</text>
</comment>
<gene>
    <name evidence="3" type="ORF">PPERSA_10031</name>
</gene>
<feature type="region of interest" description="Disordered" evidence="2">
    <location>
        <begin position="102"/>
        <end position="131"/>
    </location>
</feature>
<evidence type="ECO:0000313" key="3">
    <source>
        <dbReference type="EMBL" id="KRX02414.1"/>
    </source>
</evidence>
<sequence>MSDKQQNTNFGYKLCNQGGLHQGECLNYVCVEPVCYKNGLICPVCRYENHLSHKVLPLKQFLQQSLEKIPQVFQHQQKLLEQIQSQEEEKQMLMMGFGDEQQDQQNNQNSEQKQNSESEKSQKNCSQETQNDPLDQLQEEIKKQQKQKQLRAQQLLKDLDSIYEKQNNHLVKLSEQVQYLQSQLVNNYKTVRERIINQSEYYQQKIEDDVLLFCEFIKDQGQVNGESQVQAENAKKNEFVFKKESLNLNLDQYLQKISNLASISTINDQKFEFSLDFEWTYRKYQNMARDINTLLEDIKLKLTNSNKTVDLKVNQILSKSVTRVVHLDTLLQGKGTEEIKFSQKFLSQFVQLENNNKIAKQSKMQNSDQRFALSAEPLSANEPTRFAVKILKLISWISVGIGIEQVLTVNNKI</sequence>
<evidence type="ECO:0000256" key="2">
    <source>
        <dbReference type="SAM" id="MobiDB-lite"/>
    </source>
</evidence>